<feature type="compositionally biased region" description="Polar residues" evidence="1">
    <location>
        <begin position="729"/>
        <end position="739"/>
    </location>
</feature>
<feature type="compositionally biased region" description="Polar residues" evidence="1">
    <location>
        <begin position="237"/>
        <end position="263"/>
    </location>
</feature>
<feature type="domain" description="MINDY deubiquitinase" evidence="2">
    <location>
        <begin position="416"/>
        <end position="694"/>
    </location>
</feature>
<dbReference type="PANTHER" id="PTHR18063">
    <property type="entry name" value="NF-E2 INDUCIBLE PROTEIN"/>
    <property type="match status" value="1"/>
</dbReference>
<feature type="region of interest" description="Disordered" evidence="1">
    <location>
        <begin position="700"/>
        <end position="739"/>
    </location>
</feature>
<feature type="compositionally biased region" description="Low complexity" evidence="1">
    <location>
        <begin position="762"/>
        <end position="775"/>
    </location>
</feature>
<dbReference type="InterPro" id="IPR007518">
    <property type="entry name" value="MINDY"/>
</dbReference>
<dbReference type="GO" id="GO:0004843">
    <property type="term" value="F:cysteine-type deubiquitinase activity"/>
    <property type="evidence" value="ECO:0007669"/>
    <property type="project" value="InterPro"/>
</dbReference>
<sequence>MVLRKPPPPRLENLNKWHARSESISPTSSSTHSPSSQRRTRPHRVPSQESVYSPDLNTSPAFDLMPLEQAQRSPVGSPTSHPPNSWSGSLGDNPATRDGAYSAGSEAKGHGLPSAFTPGPPGSSSGDFGWQPTSRDRSVTTGEVPMQLQSNNPFVKPRTSSGDPNQWTDRHSHATTNSDPLSQTEGYIPMTARLSLLDSEQEASPWAEHDLTRSDYQRPLADPQPYDPSPWADHDTSQAQHPPSTTNPFSSDPSPWESQQSIKVSAPQEIYLQSGQSNPYTHPPAPAVVVQPSNTPQDTSGLQPPYRNDRLASDASIRTPSAFSSATSATSHELIDLDPPGSTLATQNDPPRPASSLYSSEVANKGGSNLQSPLPSAPDSGLQSPASDPRSLAHRVAAQKLSPAEAVRQQEQRAETYTIRQINRSDRTGNLVQSPILIQNKNGPCPLLALINALVLRAEPNTQPPIIKALRTREQISLGLLIEALFDELTTCLGPDQEFPDIEALTQFLTMLHTGMNVNPRLTLESEDSLGTFLQTPDLRLYSTFGIPLIHGWVAAWSDPAHDAMARAGQYHEDIQLLPFHKQELEDRVMQGQPLSPDEEQKMADIQAIQQFVDIENATQLSPFGLTQLSTKLAPGSISILFRNDHFSTLYKHPESDQLYTLVTDAGYANHAEVVWESLVDVTGFNAEFLAGDFRAVGHGPSGSGGPADNTGSRTSGLAVNDGLPADEGSQSPFSTQEQSDADYAYALSLQFQEEEQRERQGTQQAQQGQQGQQGSAPRASSHVRHTSGPPRTSSSTHTPSSSSPRISSPRISGPNRTSSIATGLRQPHTETDPDDPNAPPPPYEQAASGPRYSPPERRNRYSDFPVDANGTYSPRYPQNRYANRPSADRYGADRNRNKDCIVM</sequence>
<proteinExistence type="predicted"/>
<dbReference type="PANTHER" id="PTHR18063:SF6">
    <property type="entry name" value="UBIQUITIN CARBOXYL-TERMINAL HYDROLASE"/>
    <property type="match status" value="1"/>
</dbReference>
<feature type="compositionally biased region" description="Low complexity" evidence="1">
    <location>
        <begin position="22"/>
        <end position="37"/>
    </location>
</feature>
<evidence type="ECO:0000313" key="4">
    <source>
        <dbReference type="Proteomes" id="UP000191285"/>
    </source>
</evidence>
<feature type="compositionally biased region" description="Low complexity" evidence="1">
    <location>
        <begin position="787"/>
        <end position="815"/>
    </location>
</feature>
<comment type="caution">
    <text evidence="3">The sequence shown here is derived from an EMBL/GenBank/DDBJ whole genome shotgun (WGS) entry which is preliminary data.</text>
</comment>
<feature type="compositionally biased region" description="Basic and acidic residues" evidence="1">
    <location>
        <begin position="207"/>
        <end position="216"/>
    </location>
</feature>
<reference evidence="4" key="1">
    <citation type="journal article" date="2017" name="Nat. Microbiol.">
        <title>Global analysis of biosynthetic gene clusters reveals vast potential of secondary metabolite production in Penicillium species.</title>
        <authorList>
            <person name="Nielsen J.C."/>
            <person name="Grijseels S."/>
            <person name="Prigent S."/>
            <person name="Ji B."/>
            <person name="Dainat J."/>
            <person name="Nielsen K.F."/>
            <person name="Frisvad J.C."/>
            <person name="Workman M."/>
            <person name="Nielsen J."/>
        </authorList>
    </citation>
    <scope>NUCLEOTIDE SEQUENCE [LARGE SCALE GENOMIC DNA]</scope>
    <source>
        <strain evidence="4">IBT 24891</strain>
    </source>
</reference>
<keyword evidence="4" id="KW-1185">Reference proteome</keyword>
<feature type="region of interest" description="Disordered" evidence="1">
    <location>
        <begin position="754"/>
        <end position="904"/>
    </location>
</feature>
<feature type="compositionally biased region" description="Polar residues" evidence="1">
    <location>
        <begin position="271"/>
        <end position="280"/>
    </location>
</feature>
<dbReference type="GO" id="GO:0071108">
    <property type="term" value="P:protein K48-linked deubiquitination"/>
    <property type="evidence" value="ECO:0007669"/>
    <property type="project" value="TreeGrafter"/>
</dbReference>
<feature type="compositionally biased region" description="Pro residues" evidence="1">
    <location>
        <begin position="1"/>
        <end position="10"/>
    </location>
</feature>
<dbReference type="EMBL" id="MLKD01000008">
    <property type="protein sequence ID" value="OQE23593.1"/>
    <property type="molecule type" value="Genomic_DNA"/>
</dbReference>
<feature type="compositionally biased region" description="Polar residues" evidence="1">
    <location>
        <begin position="47"/>
        <end position="60"/>
    </location>
</feature>
<dbReference type="Proteomes" id="UP000191285">
    <property type="component" value="Unassembled WGS sequence"/>
</dbReference>
<dbReference type="InterPro" id="IPR033979">
    <property type="entry name" value="MINDY_domain"/>
</dbReference>
<dbReference type="OrthoDB" id="10261212at2759"/>
<evidence type="ECO:0000313" key="3">
    <source>
        <dbReference type="EMBL" id="OQE23593.1"/>
    </source>
</evidence>
<feature type="compositionally biased region" description="Low complexity" evidence="1">
    <location>
        <begin position="319"/>
        <end position="331"/>
    </location>
</feature>
<feature type="compositionally biased region" description="Basic and acidic residues" evidence="1">
    <location>
        <begin position="887"/>
        <end position="904"/>
    </location>
</feature>
<dbReference type="GO" id="GO:1990380">
    <property type="term" value="F:K48-linked deubiquitinase activity"/>
    <property type="evidence" value="ECO:0007669"/>
    <property type="project" value="InterPro"/>
</dbReference>
<accession>A0A1V6TDC5</accession>
<evidence type="ECO:0000256" key="1">
    <source>
        <dbReference type="SAM" id="MobiDB-lite"/>
    </source>
</evidence>
<evidence type="ECO:0000259" key="2">
    <source>
        <dbReference type="Pfam" id="PF04424"/>
    </source>
</evidence>
<feature type="compositionally biased region" description="Polar residues" evidence="1">
    <location>
        <begin position="356"/>
        <end position="374"/>
    </location>
</feature>
<protein>
    <recommendedName>
        <fullName evidence="2">MINDY deubiquitinase domain-containing protein</fullName>
    </recommendedName>
</protein>
<feature type="compositionally biased region" description="Polar residues" evidence="1">
    <location>
        <begin position="174"/>
        <end position="185"/>
    </location>
</feature>
<gene>
    <name evidence="3" type="ORF">PENSTE_c008G03224</name>
</gene>
<organism evidence="3 4">
    <name type="scientific">Penicillium steckii</name>
    <dbReference type="NCBI Taxonomy" id="303698"/>
    <lineage>
        <taxon>Eukaryota</taxon>
        <taxon>Fungi</taxon>
        <taxon>Dikarya</taxon>
        <taxon>Ascomycota</taxon>
        <taxon>Pezizomycotina</taxon>
        <taxon>Eurotiomycetes</taxon>
        <taxon>Eurotiomycetidae</taxon>
        <taxon>Eurotiales</taxon>
        <taxon>Aspergillaceae</taxon>
        <taxon>Penicillium</taxon>
    </lineage>
</organism>
<dbReference type="STRING" id="303698.A0A1V6TDC5"/>
<dbReference type="Pfam" id="PF04424">
    <property type="entry name" value="MINDY_DUB"/>
    <property type="match status" value="1"/>
</dbReference>
<feature type="compositionally biased region" description="Polar residues" evidence="1">
    <location>
        <begin position="147"/>
        <end position="167"/>
    </location>
</feature>
<dbReference type="AlphaFoldDB" id="A0A1V6TDC5"/>
<dbReference type="GO" id="GO:0005829">
    <property type="term" value="C:cytosol"/>
    <property type="evidence" value="ECO:0007669"/>
    <property type="project" value="TreeGrafter"/>
</dbReference>
<feature type="compositionally biased region" description="Polar residues" evidence="1">
    <location>
        <begin position="70"/>
        <end position="90"/>
    </location>
</feature>
<feature type="compositionally biased region" description="Polar residues" evidence="1">
    <location>
        <begin position="291"/>
        <end position="302"/>
    </location>
</feature>
<feature type="region of interest" description="Disordered" evidence="1">
    <location>
        <begin position="1"/>
        <end position="411"/>
    </location>
</feature>
<name>A0A1V6TDC5_9EURO</name>
<dbReference type="GO" id="GO:0016807">
    <property type="term" value="F:cysteine-type carboxypeptidase activity"/>
    <property type="evidence" value="ECO:0007669"/>
    <property type="project" value="TreeGrafter"/>
</dbReference>
<dbReference type="GO" id="GO:0071944">
    <property type="term" value="C:cell periphery"/>
    <property type="evidence" value="ECO:0007669"/>
    <property type="project" value="TreeGrafter"/>
</dbReference>